<gene>
    <name evidence="1" type="ORF">SAMN02745199_0120</name>
</gene>
<organism evidence="1 2">
    <name type="scientific">Thermosipho atlanticus DSM 15807</name>
    <dbReference type="NCBI Taxonomy" id="1123380"/>
    <lineage>
        <taxon>Bacteria</taxon>
        <taxon>Thermotogati</taxon>
        <taxon>Thermotogota</taxon>
        <taxon>Thermotogae</taxon>
        <taxon>Thermotogales</taxon>
        <taxon>Fervidobacteriaceae</taxon>
        <taxon>Thermosipho</taxon>
    </lineage>
</organism>
<accession>A0A1M5QSI0</accession>
<dbReference type="RefSeq" id="WP_073070990.1">
    <property type="nucleotide sequence ID" value="NZ_FQXN01000001.1"/>
</dbReference>
<dbReference type="Proteomes" id="UP000242592">
    <property type="component" value="Unassembled WGS sequence"/>
</dbReference>
<keyword evidence="2" id="KW-1185">Reference proteome</keyword>
<sequence length="120" mass="13936">MSESLEEKVKRYEKLINEMVNVSEKYLGSFSVRLLFERIIWELSMEYKEMEMIHYGENGVVLEGIMDSLKLNTDIPIDDMFGALISKYVEILAKLIGRESVEKIKKMIEIPLDLEGGNKE</sequence>
<proteinExistence type="predicted"/>
<protein>
    <submittedName>
        <fullName evidence="1">Uncharacterized protein</fullName>
    </submittedName>
</protein>
<dbReference type="AlphaFoldDB" id="A0A1M5QSI0"/>
<dbReference type="EMBL" id="FQXN01000001">
    <property type="protein sequence ID" value="SHH17032.1"/>
    <property type="molecule type" value="Genomic_DNA"/>
</dbReference>
<reference evidence="2" key="1">
    <citation type="submission" date="2016-11" db="EMBL/GenBank/DDBJ databases">
        <authorList>
            <person name="Varghese N."/>
            <person name="Submissions S."/>
        </authorList>
    </citation>
    <scope>NUCLEOTIDE SEQUENCE [LARGE SCALE GENOMIC DNA]</scope>
    <source>
        <strain evidence="2">DSM 15807</strain>
    </source>
</reference>
<evidence type="ECO:0000313" key="1">
    <source>
        <dbReference type="EMBL" id="SHH17032.1"/>
    </source>
</evidence>
<evidence type="ECO:0000313" key="2">
    <source>
        <dbReference type="Proteomes" id="UP000242592"/>
    </source>
</evidence>
<name>A0A1M5QSI0_9BACT</name>